<dbReference type="Pfam" id="PF04055">
    <property type="entry name" value="Radical_SAM"/>
    <property type="match status" value="1"/>
</dbReference>
<dbReference type="RefSeq" id="WP_035060981.1">
    <property type="nucleotide sequence ID" value="NZ_AXCZ01000104.1"/>
</dbReference>
<dbReference type="AlphaFoldDB" id="A0A0A0BW46"/>
<dbReference type="PANTHER" id="PTHR30352">
    <property type="entry name" value="PYRUVATE FORMATE-LYASE-ACTIVATING ENZYME"/>
    <property type="match status" value="1"/>
</dbReference>
<dbReference type="InterPro" id="IPR012840">
    <property type="entry name" value="NrdG2"/>
</dbReference>
<protein>
    <submittedName>
        <fullName evidence="8">Ribonucleoside-triphosphate reductase</fullName>
    </submittedName>
</protein>
<dbReference type="EMBL" id="AXCZ01000104">
    <property type="protein sequence ID" value="KGM11907.1"/>
    <property type="molecule type" value="Genomic_DNA"/>
</dbReference>
<dbReference type="SFLD" id="SFLDG01094">
    <property type="entry name" value="Uncharacterised_Radical_SAM_Su"/>
    <property type="match status" value="1"/>
</dbReference>
<dbReference type="CDD" id="cd01335">
    <property type="entry name" value="Radical_SAM"/>
    <property type="match status" value="1"/>
</dbReference>
<evidence type="ECO:0000256" key="4">
    <source>
        <dbReference type="ARBA" id="ARBA00022723"/>
    </source>
</evidence>
<feature type="domain" description="Radical SAM core" evidence="7">
    <location>
        <begin position="25"/>
        <end position="230"/>
    </location>
</feature>
<evidence type="ECO:0000256" key="5">
    <source>
        <dbReference type="ARBA" id="ARBA00023004"/>
    </source>
</evidence>
<accession>A0A0A0BW46</accession>
<evidence type="ECO:0000313" key="9">
    <source>
        <dbReference type="Proteomes" id="UP000054314"/>
    </source>
</evidence>
<evidence type="ECO:0000313" key="8">
    <source>
        <dbReference type="EMBL" id="KGM11907.1"/>
    </source>
</evidence>
<dbReference type="GO" id="GO:0051539">
    <property type="term" value="F:4 iron, 4 sulfur cluster binding"/>
    <property type="evidence" value="ECO:0007669"/>
    <property type="project" value="UniProtKB-KW"/>
</dbReference>
<dbReference type="PROSITE" id="PS51918">
    <property type="entry name" value="RADICAL_SAM"/>
    <property type="match status" value="1"/>
</dbReference>
<reference evidence="8 9" key="1">
    <citation type="submission" date="2013-08" db="EMBL/GenBank/DDBJ databases">
        <title>Genome sequencing of Cellulomonas bogoriensis 69B4.</title>
        <authorList>
            <person name="Chen F."/>
            <person name="Li Y."/>
            <person name="Wang G."/>
        </authorList>
    </citation>
    <scope>NUCLEOTIDE SEQUENCE [LARGE SCALE GENOMIC DNA]</scope>
    <source>
        <strain evidence="8 9">69B4</strain>
    </source>
</reference>
<dbReference type="PANTHER" id="PTHR30352:SF13">
    <property type="entry name" value="GLYCYL-RADICAL ENZYME ACTIVATING ENZYME YJJW-RELATED"/>
    <property type="match status" value="1"/>
</dbReference>
<dbReference type="OrthoDB" id="9782387at2"/>
<dbReference type="InterPro" id="IPR013785">
    <property type="entry name" value="Aldolase_TIM"/>
</dbReference>
<sequence>MPPPAQRGAEGLQIAGLVPLSTCDWPGRLVATVFCQGCPLDCGYCHNPGLIDPRTPGTVRWSQVMDLLSRRVGRLDGVVLSGGEPTRQPGLPDAVRQVREAGFGVGLHTAGPYPGRLAQLLPLVDWVGLDVKAPLDLYEAVTGRPGAGERAMRSLELVLDSGVDHQVRTTVDPTTMDDEAVARLRGMLASLGVRDHVLQEVRVQGVRERYATALTAHQAGVGPGRVPVRA</sequence>
<proteinExistence type="predicted"/>
<keyword evidence="5" id="KW-0408">Iron</keyword>
<dbReference type="NCBIfam" id="TIGR02495">
    <property type="entry name" value="NrdG2"/>
    <property type="match status" value="1"/>
</dbReference>
<evidence type="ECO:0000256" key="2">
    <source>
        <dbReference type="ARBA" id="ARBA00022485"/>
    </source>
</evidence>
<dbReference type="Proteomes" id="UP000054314">
    <property type="component" value="Unassembled WGS sequence"/>
</dbReference>
<gene>
    <name evidence="8" type="ORF">N869_02310</name>
</gene>
<organism evidence="8 9">
    <name type="scientific">Cellulomonas bogoriensis 69B4 = DSM 16987</name>
    <dbReference type="NCBI Taxonomy" id="1386082"/>
    <lineage>
        <taxon>Bacteria</taxon>
        <taxon>Bacillati</taxon>
        <taxon>Actinomycetota</taxon>
        <taxon>Actinomycetes</taxon>
        <taxon>Micrococcales</taxon>
        <taxon>Cellulomonadaceae</taxon>
        <taxon>Cellulomonas</taxon>
    </lineage>
</organism>
<dbReference type="GO" id="GO:0003824">
    <property type="term" value="F:catalytic activity"/>
    <property type="evidence" value="ECO:0007669"/>
    <property type="project" value="InterPro"/>
</dbReference>
<dbReference type="SUPFAM" id="SSF102114">
    <property type="entry name" value="Radical SAM enzymes"/>
    <property type="match status" value="1"/>
</dbReference>
<dbReference type="InterPro" id="IPR058240">
    <property type="entry name" value="rSAM_sf"/>
</dbReference>
<comment type="caution">
    <text evidence="8">The sequence shown here is derived from an EMBL/GenBank/DDBJ whole genome shotgun (WGS) entry which is preliminary data.</text>
</comment>
<evidence type="ECO:0000256" key="3">
    <source>
        <dbReference type="ARBA" id="ARBA00022691"/>
    </source>
</evidence>
<dbReference type="SFLD" id="SFLDS00029">
    <property type="entry name" value="Radical_SAM"/>
    <property type="match status" value="1"/>
</dbReference>
<keyword evidence="2" id="KW-0004">4Fe-4S</keyword>
<keyword evidence="4" id="KW-0479">Metal-binding</keyword>
<dbReference type="InterPro" id="IPR007197">
    <property type="entry name" value="rSAM"/>
</dbReference>
<evidence type="ECO:0000256" key="6">
    <source>
        <dbReference type="ARBA" id="ARBA00023014"/>
    </source>
</evidence>
<dbReference type="InterPro" id="IPR034457">
    <property type="entry name" value="Organic_radical-activating"/>
</dbReference>
<comment type="cofactor">
    <cofactor evidence="1">
        <name>[4Fe-4S] cluster</name>
        <dbReference type="ChEBI" id="CHEBI:49883"/>
    </cofactor>
</comment>
<name>A0A0A0BW46_9CELL</name>
<dbReference type="GO" id="GO:0046872">
    <property type="term" value="F:metal ion binding"/>
    <property type="evidence" value="ECO:0007669"/>
    <property type="project" value="UniProtKB-KW"/>
</dbReference>
<keyword evidence="6" id="KW-0411">Iron-sulfur</keyword>
<keyword evidence="9" id="KW-1185">Reference proteome</keyword>
<evidence type="ECO:0000259" key="7">
    <source>
        <dbReference type="PROSITE" id="PS51918"/>
    </source>
</evidence>
<dbReference type="Gene3D" id="3.20.20.70">
    <property type="entry name" value="Aldolase class I"/>
    <property type="match status" value="1"/>
</dbReference>
<evidence type="ECO:0000256" key="1">
    <source>
        <dbReference type="ARBA" id="ARBA00001966"/>
    </source>
</evidence>
<keyword evidence="3" id="KW-0949">S-adenosyl-L-methionine</keyword>